<name>A0A1T5BH62_9FLAO</name>
<feature type="transmembrane region" description="Helical" evidence="7">
    <location>
        <begin position="98"/>
        <end position="120"/>
    </location>
</feature>
<evidence type="ECO:0000313" key="10">
    <source>
        <dbReference type="Proteomes" id="UP000190339"/>
    </source>
</evidence>
<evidence type="ECO:0000256" key="6">
    <source>
        <dbReference type="ARBA" id="ARBA00023136"/>
    </source>
</evidence>
<reference evidence="10" key="1">
    <citation type="submission" date="2017-02" db="EMBL/GenBank/DDBJ databases">
        <authorList>
            <person name="Varghese N."/>
            <person name="Submissions S."/>
        </authorList>
    </citation>
    <scope>NUCLEOTIDE SEQUENCE [LARGE SCALE GENOMIC DNA]</scope>
    <source>
        <strain evidence="10">DSM 23546</strain>
    </source>
</reference>
<feature type="domain" description="Acyltransferase 3" evidence="8">
    <location>
        <begin position="13"/>
        <end position="327"/>
    </location>
</feature>
<dbReference type="InterPro" id="IPR002656">
    <property type="entry name" value="Acyl_transf_3_dom"/>
</dbReference>
<keyword evidence="4 7" id="KW-0812">Transmembrane</keyword>
<evidence type="ECO:0000256" key="2">
    <source>
        <dbReference type="ARBA" id="ARBA00007400"/>
    </source>
</evidence>
<feature type="transmembrane region" description="Helical" evidence="7">
    <location>
        <begin position="57"/>
        <end position="77"/>
    </location>
</feature>
<evidence type="ECO:0000256" key="3">
    <source>
        <dbReference type="ARBA" id="ARBA00022475"/>
    </source>
</evidence>
<sequence>MMKNIQETAIEIDDLNLLRAIAILLVVLRHCFAPFMSSWPVSTFYEYNIYADITGKYISTISMPLFVFISGFLFSYLRNNLKKYPTYTILLSKKTARLLRPYFVLAPLYIVVFIDINTTFDFLKQFWMGAGHLWFLLMIFTIFMLFYPLESYFKKNPLKSFVAVVLLFCLYPGFSVLELYPISKAFQYLPFFFTGYFFHYNSIIISKLLKGKFWILFFLHSLLFIGSLFIPEFIQNGILKTLFRAFINLPLGLMSVSMLFLFFTIAKKRTTSNESPIIENINITSYYIYIIHQPLLLWLFQLKFLQALPPLYVILLVFPSVILSSLILGNVLLKFHWGRRLIGAS</sequence>
<dbReference type="GO" id="GO:0009246">
    <property type="term" value="P:enterobacterial common antigen biosynthetic process"/>
    <property type="evidence" value="ECO:0007669"/>
    <property type="project" value="TreeGrafter"/>
</dbReference>
<feature type="transmembrane region" description="Helical" evidence="7">
    <location>
        <begin position="126"/>
        <end position="149"/>
    </location>
</feature>
<keyword evidence="9" id="KW-0808">Transferase</keyword>
<dbReference type="Proteomes" id="UP000190339">
    <property type="component" value="Unassembled WGS sequence"/>
</dbReference>
<evidence type="ECO:0000259" key="8">
    <source>
        <dbReference type="Pfam" id="PF01757"/>
    </source>
</evidence>
<dbReference type="GO" id="GO:0016413">
    <property type="term" value="F:O-acetyltransferase activity"/>
    <property type="evidence" value="ECO:0007669"/>
    <property type="project" value="TreeGrafter"/>
</dbReference>
<feature type="transmembrane region" description="Helical" evidence="7">
    <location>
        <begin position="188"/>
        <end position="206"/>
    </location>
</feature>
<feature type="transmembrane region" description="Helical" evidence="7">
    <location>
        <begin position="242"/>
        <end position="265"/>
    </location>
</feature>
<keyword evidence="3" id="KW-1003">Cell membrane</keyword>
<feature type="transmembrane region" description="Helical" evidence="7">
    <location>
        <begin position="311"/>
        <end position="333"/>
    </location>
</feature>
<feature type="transmembrane region" description="Helical" evidence="7">
    <location>
        <begin position="286"/>
        <end position="305"/>
    </location>
</feature>
<dbReference type="PANTHER" id="PTHR40074:SF2">
    <property type="entry name" value="O-ACETYLTRANSFERASE WECH"/>
    <property type="match status" value="1"/>
</dbReference>
<evidence type="ECO:0000256" key="1">
    <source>
        <dbReference type="ARBA" id="ARBA00004651"/>
    </source>
</evidence>
<protein>
    <submittedName>
        <fullName evidence="9">Surface polysaccharide O-acyltransferase, integral membrane enzyme</fullName>
    </submittedName>
</protein>
<keyword evidence="5 7" id="KW-1133">Transmembrane helix</keyword>
<keyword evidence="10" id="KW-1185">Reference proteome</keyword>
<evidence type="ECO:0000256" key="4">
    <source>
        <dbReference type="ARBA" id="ARBA00022692"/>
    </source>
</evidence>
<keyword evidence="6 7" id="KW-0472">Membrane</keyword>
<comment type="subcellular location">
    <subcellularLocation>
        <location evidence="1">Cell membrane</location>
        <topology evidence="1">Multi-pass membrane protein</topology>
    </subcellularLocation>
</comment>
<dbReference type="PANTHER" id="PTHR40074">
    <property type="entry name" value="O-ACETYLTRANSFERASE WECH"/>
    <property type="match status" value="1"/>
</dbReference>
<evidence type="ECO:0000256" key="5">
    <source>
        <dbReference type="ARBA" id="ARBA00022989"/>
    </source>
</evidence>
<dbReference type="RefSeq" id="WP_079512102.1">
    <property type="nucleotide sequence ID" value="NZ_FUYL01000004.1"/>
</dbReference>
<accession>A0A1T5BH62</accession>
<feature type="transmembrane region" description="Helical" evidence="7">
    <location>
        <begin position="161"/>
        <end position="182"/>
    </location>
</feature>
<dbReference type="OrthoDB" id="9810469at2"/>
<feature type="transmembrane region" description="Helical" evidence="7">
    <location>
        <begin position="20"/>
        <end position="37"/>
    </location>
</feature>
<evidence type="ECO:0000313" key="9">
    <source>
        <dbReference type="EMBL" id="SKB46359.1"/>
    </source>
</evidence>
<dbReference type="Pfam" id="PF01757">
    <property type="entry name" value="Acyl_transf_3"/>
    <property type="match status" value="1"/>
</dbReference>
<proteinExistence type="inferred from homology"/>
<dbReference type="EMBL" id="FUYL01000004">
    <property type="protein sequence ID" value="SKB46359.1"/>
    <property type="molecule type" value="Genomic_DNA"/>
</dbReference>
<comment type="similarity">
    <text evidence="2">Belongs to the acyltransferase 3 family.</text>
</comment>
<evidence type="ECO:0000256" key="7">
    <source>
        <dbReference type="SAM" id="Phobius"/>
    </source>
</evidence>
<keyword evidence="9" id="KW-0012">Acyltransferase</keyword>
<dbReference type="AlphaFoldDB" id="A0A1T5BH62"/>
<organism evidence="9 10">
    <name type="scientific">Maribacter arcticus</name>
    <dbReference type="NCBI Taxonomy" id="561365"/>
    <lineage>
        <taxon>Bacteria</taxon>
        <taxon>Pseudomonadati</taxon>
        <taxon>Bacteroidota</taxon>
        <taxon>Flavobacteriia</taxon>
        <taxon>Flavobacteriales</taxon>
        <taxon>Flavobacteriaceae</taxon>
        <taxon>Maribacter</taxon>
    </lineage>
</organism>
<dbReference type="GO" id="GO:0005886">
    <property type="term" value="C:plasma membrane"/>
    <property type="evidence" value="ECO:0007669"/>
    <property type="project" value="UniProtKB-SubCell"/>
</dbReference>
<feature type="transmembrane region" description="Helical" evidence="7">
    <location>
        <begin position="213"/>
        <end position="230"/>
    </location>
</feature>
<gene>
    <name evidence="9" type="ORF">SAMN05660866_01632</name>
</gene>